<name>J3M0R1_ORYBR</name>
<reference evidence="1" key="1">
    <citation type="journal article" date="2013" name="Nat. Commun.">
        <title>Whole-genome sequencing of Oryza brachyantha reveals mechanisms underlying Oryza genome evolution.</title>
        <authorList>
            <person name="Chen J."/>
            <person name="Huang Q."/>
            <person name="Gao D."/>
            <person name="Wang J."/>
            <person name="Lang Y."/>
            <person name="Liu T."/>
            <person name="Li B."/>
            <person name="Bai Z."/>
            <person name="Luis Goicoechea J."/>
            <person name="Liang C."/>
            <person name="Chen C."/>
            <person name="Zhang W."/>
            <person name="Sun S."/>
            <person name="Liao Y."/>
            <person name="Zhang X."/>
            <person name="Yang L."/>
            <person name="Song C."/>
            <person name="Wang M."/>
            <person name="Shi J."/>
            <person name="Liu G."/>
            <person name="Liu J."/>
            <person name="Zhou H."/>
            <person name="Zhou W."/>
            <person name="Yu Q."/>
            <person name="An N."/>
            <person name="Chen Y."/>
            <person name="Cai Q."/>
            <person name="Wang B."/>
            <person name="Liu B."/>
            <person name="Min J."/>
            <person name="Huang Y."/>
            <person name="Wu H."/>
            <person name="Li Z."/>
            <person name="Zhang Y."/>
            <person name="Yin Y."/>
            <person name="Song W."/>
            <person name="Jiang J."/>
            <person name="Jackson S.A."/>
            <person name="Wing R.A."/>
            <person name="Wang J."/>
            <person name="Chen M."/>
        </authorList>
    </citation>
    <scope>NUCLEOTIDE SEQUENCE [LARGE SCALE GENOMIC DNA]</scope>
    <source>
        <strain evidence="1">cv. IRGC 101232</strain>
    </source>
</reference>
<proteinExistence type="predicted"/>
<keyword evidence="2" id="KW-1185">Reference proteome</keyword>
<accession>J3M0R1</accession>
<protein>
    <submittedName>
        <fullName evidence="1">Uncharacterized protein</fullName>
    </submittedName>
</protein>
<evidence type="ECO:0000313" key="1">
    <source>
        <dbReference type="EnsemblPlants" id="OB04G29860.1"/>
    </source>
</evidence>
<organism evidence="1">
    <name type="scientific">Oryza brachyantha</name>
    <name type="common">malo sina</name>
    <dbReference type="NCBI Taxonomy" id="4533"/>
    <lineage>
        <taxon>Eukaryota</taxon>
        <taxon>Viridiplantae</taxon>
        <taxon>Streptophyta</taxon>
        <taxon>Embryophyta</taxon>
        <taxon>Tracheophyta</taxon>
        <taxon>Spermatophyta</taxon>
        <taxon>Magnoliopsida</taxon>
        <taxon>Liliopsida</taxon>
        <taxon>Poales</taxon>
        <taxon>Poaceae</taxon>
        <taxon>BOP clade</taxon>
        <taxon>Oryzoideae</taxon>
        <taxon>Oryzeae</taxon>
        <taxon>Oryzinae</taxon>
        <taxon>Oryza</taxon>
    </lineage>
</organism>
<dbReference type="Proteomes" id="UP000006038">
    <property type="component" value="Chromosome 4"/>
</dbReference>
<sequence length="93" mass="10245">MVLPLVQPCTFHIPWSCSLPTNAELPSHQNASDCTAKNSGGYRKRDIYSMLNLFGHIINWSDGQLCFRGVTIISKSAGPNLLTKWSISGHNSI</sequence>
<evidence type="ECO:0000313" key="2">
    <source>
        <dbReference type="Proteomes" id="UP000006038"/>
    </source>
</evidence>
<dbReference type="HOGENOM" id="CLU_2403174_0_0_1"/>
<dbReference type="AlphaFoldDB" id="J3M0R1"/>
<dbReference type="EnsemblPlants" id="OB04G29860.1">
    <property type="protein sequence ID" value="OB04G29860.1"/>
    <property type="gene ID" value="OB04G29860"/>
</dbReference>
<reference evidence="1" key="2">
    <citation type="submission" date="2013-04" db="UniProtKB">
        <authorList>
            <consortium name="EnsemblPlants"/>
        </authorList>
    </citation>
    <scope>IDENTIFICATION</scope>
</reference>
<dbReference type="Gramene" id="OB04G29860.1">
    <property type="protein sequence ID" value="OB04G29860.1"/>
    <property type="gene ID" value="OB04G29860"/>
</dbReference>